<feature type="binding site" evidence="5">
    <location>
        <position position="140"/>
    </location>
    <ligand>
        <name>Mg(2+)</name>
        <dbReference type="ChEBI" id="CHEBI:18420"/>
    </ligand>
</feature>
<dbReference type="GO" id="GO:0016829">
    <property type="term" value="F:lyase activity"/>
    <property type="evidence" value="ECO:0007669"/>
    <property type="project" value="UniProtKB-KW"/>
</dbReference>
<evidence type="ECO:0000256" key="4">
    <source>
        <dbReference type="PIRSR" id="PIRSR015582-1"/>
    </source>
</evidence>
<dbReference type="InterPro" id="IPR015813">
    <property type="entry name" value="Pyrv/PenolPyrv_kinase-like_dom"/>
</dbReference>
<keyword evidence="7" id="KW-0456">Lyase</keyword>
<evidence type="ECO:0000313" key="8">
    <source>
        <dbReference type="Proteomes" id="UP000011200"/>
    </source>
</evidence>
<reference evidence="8" key="2">
    <citation type="submission" date="2018-03" db="EMBL/GenBank/DDBJ databases">
        <authorList>
            <person name="Derbyshire K."/>
            <person name="Gray T.A."/>
            <person name="Champion M."/>
        </authorList>
    </citation>
    <scope>NUCLEOTIDE SEQUENCE [LARGE SCALE GENOMIC DNA]</scope>
    <source>
        <strain evidence="8">MKD8</strain>
    </source>
</reference>
<sequence>MGGLPTRALPLLRTLLFVPGDRPDRIAKAAAGAAVGVAVDLEDAVAVSRKDAARDATVTALSALPTAGVPVLCVRINAVDSGFAEDDLTALEPVLHRLDLVMVPMSAEPDGIRRVSELLTRAERSAGADEGRIGIVPLVETAAGILAAPSLASADARVHTLSFGPADLSRELGVTPTADGDEFLFARSQLVLAAAAANCPPPVDGPYLDLDDDDGLIRSARQARRLGFGGKQVIHPAQIASVAGAFATSAAEIDWARAVDAAFSAAEAEGVSSIRLADGTFVDYPVAQRARAILAGAR</sequence>
<dbReference type="AlphaFoldDB" id="A0A2U9PZ77"/>
<evidence type="ECO:0000313" key="7">
    <source>
        <dbReference type="EMBL" id="AWT57129.1"/>
    </source>
</evidence>
<gene>
    <name evidence="7" type="ORF">D806_061920</name>
</gene>
<comment type="cofactor">
    <cofactor evidence="1">
        <name>Mg(2+)</name>
        <dbReference type="ChEBI" id="CHEBI:18420"/>
    </cofactor>
</comment>
<evidence type="ECO:0000259" key="6">
    <source>
        <dbReference type="Pfam" id="PF03328"/>
    </source>
</evidence>
<evidence type="ECO:0000256" key="2">
    <source>
        <dbReference type="ARBA" id="ARBA00022723"/>
    </source>
</evidence>
<dbReference type="InterPro" id="IPR011206">
    <property type="entry name" value="Citrate_lyase_beta/mcl1/mcl2"/>
</dbReference>
<dbReference type="InterPro" id="IPR005000">
    <property type="entry name" value="Aldolase/citrate-lyase_domain"/>
</dbReference>
<feature type="binding site" evidence="4">
    <location>
        <position position="140"/>
    </location>
    <ligand>
        <name>substrate</name>
    </ligand>
</feature>
<keyword evidence="3 5" id="KW-0460">Magnesium</keyword>
<dbReference type="GO" id="GO:0006107">
    <property type="term" value="P:oxaloacetate metabolic process"/>
    <property type="evidence" value="ECO:0007669"/>
    <property type="project" value="TreeGrafter"/>
</dbReference>
<dbReference type="Proteomes" id="UP000011200">
    <property type="component" value="Chromosome"/>
</dbReference>
<name>A0A2U9PZ77_MYCSE</name>
<dbReference type="Gene3D" id="3.20.20.60">
    <property type="entry name" value="Phosphoenolpyruvate-binding domains"/>
    <property type="match status" value="1"/>
</dbReference>
<feature type="binding site" evidence="5">
    <location>
        <position position="167"/>
    </location>
    <ligand>
        <name>Mg(2+)</name>
        <dbReference type="ChEBI" id="CHEBI:18420"/>
    </ligand>
</feature>
<reference evidence="7 8" key="1">
    <citation type="journal article" date="2013" name="Genome Announc.">
        <title>Draft genome sequence of MKD8, a conjugal recipient Mycobacterium smegmatis strain.</title>
        <authorList>
            <person name="Gray T.A."/>
            <person name="Palumbo M.J."/>
            <person name="Derbyshire K.M."/>
        </authorList>
    </citation>
    <scope>NUCLEOTIDE SEQUENCE [LARGE SCALE GENOMIC DNA]</scope>
    <source>
        <strain evidence="7 8">MKD8</strain>
    </source>
</reference>
<dbReference type="PIRSF" id="PIRSF015582">
    <property type="entry name" value="Cit_lyase_B"/>
    <property type="match status" value="1"/>
</dbReference>
<feature type="binding site" evidence="4">
    <location>
        <position position="75"/>
    </location>
    <ligand>
        <name>substrate</name>
    </ligand>
</feature>
<dbReference type="PANTHER" id="PTHR32308:SF0">
    <property type="entry name" value="HPCH_HPAI ALDOLASE_CITRATE LYASE DOMAIN-CONTAINING PROTEIN"/>
    <property type="match status" value="1"/>
</dbReference>
<dbReference type="Pfam" id="PF03328">
    <property type="entry name" value="HpcH_HpaI"/>
    <property type="match status" value="1"/>
</dbReference>
<protein>
    <submittedName>
        <fullName evidence="7">Malyl-CoA lyase</fullName>
    </submittedName>
</protein>
<evidence type="ECO:0000256" key="1">
    <source>
        <dbReference type="ARBA" id="ARBA00001946"/>
    </source>
</evidence>
<keyword evidence="2 5" id="KW-0479">Metal-binding</keyword>
<accession>A0A2U9PZ77</accession>
<dbReference type="RefSeq" id="WP_003897718.1">
    <property type="nucleotide sequence ID" value="NZ_CP027541.1"/>
</dbReference>
<feature type="domain" description="HpcH/HpaI aldolase/citrate lyase" evidence="6">
    <location>
        <begin position="13"/>
        <end position="236"/>
    </location>
</feature>
<dbReference type="GO" id="GO:0000287">
    <property type="term" value="F:magnesium ion binding"/>
    <property type="evidence" value="ECO:0007669"/>
    <property type="project" value="TreeGrafter"/>
</dbReference>
<dbReference type="PANTHER" id="PTHR32308">
    <property type="entry name" value="LYASE BETA SUBUNIT, PUTATIVE (AFU_ORTHOLOGUE AFUA_4G13030)-RELATED"/>
    <property type="match status" value="1"/>
</dbReference>
<organism evidence="7 8">
    <name type="scientific">Mycolicibacterium smegmatis (strain MKD8)</name>
    <name type="common">Mycobacterium smegmatis</name>
    <dbReference type="NCBI Taxonomy" id="1214915"/>
    <lineage>
        <taxon>Bacteria</taxon>
        <taxon>Bacillati</taxon>
        <taxon>Actinomycetota</taxon>
        <taxon>Actinomycetes</taxon>
        <taxon>Mycobacteriales</taxon>
        <taxon>Mycobacteriaceae</taxon>
        <taxon>Mycolicibacterium</taxon>
    </lineage>
</organism>
<proteinExistence type="predicted"/>
<evidence type="ECO:0000256" key="5">
    <source>
        <dbReference type="PIRSR" id="PIRSR015582-2"/>
    </source>
</evidence>
<dbReference type="InterPro" id="IPR040442">
    <property type="entry name" value="Pyrv_kinase-like_dom_sf"/>
</dbReference>
<dbReference type="EMBL" id="CP027541">
    <property type="protein sequence ID" value="AWT57129.1"/>
    <property type="molecule type" value="Genomic_DNA"/>
</dbReference>
<dbReference type="SUPFAM" id="SSF51621">
    <property type="entry name" value="Phosphoenolpyruvate/pyruvate domain"/>
    <property type="match status" value="1"/>
</dbReference>
<evidence type="ECO:0000256" key="3">
    <source>
        <dbReference type="ARBA" id="ARBA00022842"/>
    </source>
</evidence>